<reference evidence="1" key="3">
    <citation type="journal article" date="2017" name="Nature">
        <title>Genome sequence of the progenitor of the wheat D genome Aegilops tauschii.</title>
        <authorList>
            <person name="Luo M.C."/>
            <person name="Gu Y.Q."/>
            <person name="Puiu D."/>
            <person name="Wang H."/>
            <person name="Twardziok S.O."/>
            <person name="Deal K.R."/>
            <person name="Huo N."/>
            <person name="Zhu T."/>
            <person name="Wang L."/>
            <person name="Wang Y."/>
            <person name="McGuire P.E."/>
            <person name="Liu S."/>
            <person name="Long H."/>
            <person name="Ramasamy R.K."/>
            <person name="Rodriguez J.C."/>
            <person name="Van S.L."/>
            <person name="Yuan L."/>
            <person name="Wang Z."/>
            <person name="Xia Z."/>
            <person name="Xiao L."/>
            <person name="Anderson O.D."/>
            <person name="Ouyang S."/>
            <person name="Liang Y."/>
            <person name="Zimin A.V."/>
            <person name="Pertea G."/>
            <person name="Qi P."/>
            <person name="Bennetzen J.L."/>
            <person name="Dai X."/>
            <person name="Dawson M.W."/>
            <person name="Muller H.G."/>
            <person name="Kugler K."/>
            <person name="Rivarola-Duarte L."/>
            <person name="Spannagl M."/>
            <person name="Mayer K.F.X."/>
            <person name="Lu F.H."/>
            <person name="Bevan M.W."/>
            <person name="Leroy P."/>
            <person name="Li P."/>
            <person name="You F.M."/>
            <person name="Sun Q."/>
            <person name="Liu Z."/>
            <person name="Lyons E."/>
            <person name="Wicker T."/>
            <person name="Salzberg S.L."/>
            <person name="Devos K.M."/>
            <person name="Dvorak J."/>
        </authorList>
    </citation>
    <scope>NUCLEOTIDE SEQUENCE [LARGE SCALE GENOMIC DNA]</scope>
    <source>
        <strain evidence="1">cv. AL8/78</strain>
    </source>
</reference>
<dbReference type="EnsemblPlants" id="AET5Gv20597700.15">
    <property type="protein sequence ID" value="AET5Gv20597700.15"/>
    <property type="gene ID" value="AET5Gv20597700"/>
</dbReference>
<accession>A0A453L2B1</accession>
<evidence type="ECO:0000313" key="2">
    <source>
        <dbReference type="Proteomes" id="UP000015105"/>
    </source>
</evidence>
<name>A0A453L2B1_AEGTS</name>
<keyword evidence="2" id="KW-1185">Reference proteome</keyword>
<protein>
    <submittedName>
        <fullName evidence="1">Uncharacterized protein</fullName>
    </submittedName>
</protein>
<evidence type="ECO:0000313" key="1">
    <source>
        <dbReference type="EnsemblPlants" id="AET5Gv20597700.15"/>
    </source>
</evidence>
<dbReference type="Gramene" id="AET5Gv20597700.15">
    <property type="protein sequence ID" value="AET5Gv20597700.15"/>
    <property type="gene ID" value="AET5Gv20597700"/>
</dbReference>
<reference evidence="1" key="5">
    <citation type="journal article" date="2021" name="G3 (Bethesda)">
        <title>Aegilops tauschii genome assembly Aet v5.0 features greater sequence contiguity and improved annotation.</title>
        <authorList>
            <person name="Wang L."/>
            <person name="Zhu T."/>
            <person name="Rodriguez J.C."/>
            <person name="Deal K.R."/>
            <person name="Dubcovsky J."/>
            <person name="McGuire P.E."/>
            <person name="Lux T."/>
            <person name="Spannagl M."/>
            <person name="Mayer K.F.X."/>
            <person name="Baldrich P."/>
            <person name="Meyers B.C."/>
            <person name="Huo N."/>
            <person name="Gu Y.Q."/>
            <person name="Zhou H."/>
            <person name="Devos K.M."/>
            <person name="Bennetzen J.L."/>
            <person name="Unver T."/>
            <person name="Budak H."/>
            <person name="Gulick P.J."/>
            <person name="Galiba G."/>
            <person name="Kalapos B."/>
            <person name="Nelson D.R."/>
            <person name="Li P."/>
            <person name="You F.M."/>
            <person name="Luo M.C."/>
            <person name="Dvorak J."/>
        </authorList>
    </citation>
    <scope>NUCLEOTIDE SEQUENCE [LARGE SCALE GENOMIC DNA]</scope>
    <source>
        <strain evidence="1">cv. AL8/78</strain>
    </source>
</reference>
<dbReference type="Proteomes" id="UP000015105">
    <property type="component" value="Chromosome 5D"/>
</dbReference>
<organism evidence="1 2">
    <name type="scientific">Aegilops tauschii subsp. strangulata</name>
    <name type="common">Goatgrass</name>
    <dbReference type="NCBI Taxonomy" id="200361"/>
    <lineage>
        <taxon>Eukaryota</taxon>
        <taxon>Viridiplantae</taxon>
        <taxon>Streptophyta</taxon>
        <taxon>Embryophyta</taxon>
        <taxon>Tracheophyta</taxon>
        <taxon>Spermatophyta</taxon>
        <taxon>Magnoliopsida</taxon>
        <taxon>Liliopsida</taxon>
        <taxon>Poales</taxon>
        <taxon>Poaceae</taxon>
        <taxon>BOP clade</taxon>
        <taxon>Pooideae</taxon>
        <taxon>Triticodae</taxon>
        <taxon>Triticeae</taxon>
        <taxon>Triticinae</taxon>
        <taxon>Aegilops</taxon>
    </lineage>
</organism>
<sequence>MYWLTEDMLASWQHAVMSFDLREESFAKIQLPAEREDHDRYGPRKFWIRDIDGKICIVTAQTSRYDPRALLGELQIWTLDNTVEQQRWSQKYNIKHTPNYIPGPHFVHRDRILAQLCSNNVCSCELFGENFDVNQNVYKKAGIVRRPKQREGWELKKWETWKCMLGKDADMRSQIHKFEHDLLELAETSSKMCKFLQNKQYNIAEHVLTELNQVLQRKPDNPDQPLSIRRLNWVGSRIGSSRS</sequence>
<reference evidence="2" key="1">
    <citation type="journal article" date="2014" name="Science">
        <title>Ancient hybridizations among the ancestral genomes of bread wheat.</title>
        <authorList>
            <consortium name="International Wheat Genome Sequencing Consortium,"/>
            <person name="Marcussen T."/>
            <person name="Sandve S.R."/>
            <person name="Heier L."/>
            <person name="Spannagl M."/>
            <person name="Pfeifer M."/>
            <person name="Jakobsen K.S."/>
            <person name="Wulff B.B."/>
            <person name="Steuernagel B."/>
            <person name="Mayer K.F."/>
            <person name="Olsen O.A."/>
        </authorList>
    </citation>
    <scope>NUCLEOTIDE SEQUENCE [LARGE SCALE GENOMIC DNA]</scope>
    <source>
        <strain evidence="2">cv. AL8/78</strain>
    </source>
</reference>
<reference evidence="2" key="2">
    <citation type="journal article" date="2017" name="Nat. Plants">
        <title>The Aegilops tauschii genome reveals multiple impacts of transposons.</title>
        <authorList>
            <person name="Zhao G."/>
            <person name="Zou C."/>
            <person name="Li K."/>
            <person name="Wang K."/>
            <person name="Li T."/>
            <person name="Gao L."/>
            <person name="Zhang X."/>
            <person name="Wang H."/>
            <person name="Yang Z."/>
            <person name="Liu X."/>
            <person name="Jiang W."/>
            <person name="Mao L."/>
            <person name="Kong X."/>
            <person name="Jiao Y."/>
            <person name="Jia J."/>
        </authorList>
    </citation>
    <scope>NUCLEOTIDE SEQUENCE [LARGE SCALE GENOMIC DNA]</scope>
    <source>
        <strain evidence="2">cv. AL8/78</strain>
    </source>
</reference>
<dbReference type="AlphaFoldDB" id="A0A453L2B1"/>
<reference evidence="1" key="4">
    <citation type="submission" date="2019-03" db="UniProtKB">
        <authorList>
            <consortium name="EnsemblPlants"/>
        </authorList>
    </citation>
    <scope>IDENTIFICATION</scope>
</reference>
<proteinExistence type="predicted"/>